<keyword evidence="1" id="KW-0812">Transmembrane</keyword>
<gene>
    <name evidence="2" type="ORF">V0U79_02840</name>
</gene>
<feature type="transmembrane region" description="Helical" evidence="1">
    <location>
        <begin position="41"/>
        <end position="61"/>
    </location>
</feature>
<proteinExistence type="predicted"/>
<keyword evidence="1" id="KW-0472">Membrane</keyword>
<name>A0ABU7LN11_9PROT</name>
<dbReference type="EMBL" id="JAZDRP010000002">
    <property type="protein sequence ID" value="MEE2525287.1"/>
    <property type="molecule type" value="Genomic_DNA"/>
</dbReference>
<dbReference type="Proteomes" id="UP001354971">
    <property type="component" value="Unassembled WGS sequence"/>
</dbReference>
<evidence type="ECO:0000313" key="2">
    <source>
        <dbReference type="EMBL" id="MEE2525287.1"/>
    </source>
</evidence>
<comment type="caution">
    <text evidence="2">The sequence shown here is derived from an EMBL/GenBank/DDBJ whole genome shotgun (WGS) entry which is preliminary data.</text>
</comment>
<organism evidence="2 3">
    <name type="scientific">Hyphobacterium lacteum</name>
    <dbReference type="NCBI Taxonomy" id="3116575"/>
    <lineage>
        <taxon>Bacteria</taxon>
        <taxon>Pseudomonadati</taxon>
        <taxon>Pseudomonadota</taxon>
        <taxon>Alphaproteobacteria</taxon>
        <taxon>Maricaulales</taxon>
        <taxon>Maricaulaceae</taxon>
        <taxon>Hyphobacterium</taxon>
    </lineage>
</organism>
<keyword evidence="1" id="KW-1133">Transmembrane helix</keyword>
<protein>
    <submittedName>
        <fullName evidence="2">Uncharacterized protein</fullName>
    </submittedName>
</protein>
<sequence length="102" mass="11150">MNETLNNMSRGPIGGVIVTVLRMIGVALGLALMFISLPLAIVTPFVPVGLPLFVFGLLMLAGSSARAHRVITGFLKRHPGLWQRVRKLFGDKDEDENPTRPE</sequence>
<accession>A0ABU7LN11</accession>
<evidence type="ECO:0000256" key="1">
    <source>
        <dbReference type="SAM" id="Phobius"/>
    </source>
</evidence>
<evidence type="ECO:0000313" key="3">
    <source>
        <dbReference type="Proteomes" id="UP001354971"/>
    </source>
</evidence>
<keyword evidence="3" id="KW-1185">Reference proteome</keyword>
<reference evidence="2 3" key="1">
    <citation type="submission" date="2024-01" db="EMBL/GenBank/DDBJ databases">
        <title>Hyphobacterium bacterium isolated from marine sediment.</title>
        <authorList>
            <person name="Zhao S."/>
        </authorList>
    </citation>
    <scope>NUCLEOTIDE SEQUENCE [LARGE SCALE GENOMIC DNA]</scope>
    <source>
        <strain evidence="3">HN65</strain>
    </source>
</reference>
<feature type="transmembrane region" description="Helical" evidence="1">
    <location>
        <begin position="12"/>
        <end position="35"/>
    </location>
</feature>
<dbReference type="RefSeq" id="WP_330197950.1">
    <property type="nucleotide sequence ID" value="NZ_JAZDRP010000002.1"/>
</dbReference>